<sequence length="233" mass="24617">MDAGGRRMTATPPPRNEARIRGISVPMLVPADGPVHVLLVGEAPGPRGADKSGYPFFGDGAGQHLYTALGRLGAMSLPPATRTMPWDGARFAAAGLRPEPHGVALGNALDRCPTDNGMTFRTPTRAELENDLNLARLHAEIARLLPRDLRGIVTLGKVAARTVEACLTRYPVLAAKVVTRAVPHPSAQGLLSMAPNRGKGARLADLQETWMQQCVAAVIEAGYPAPDTSPASR</sequence>
<dbReference type="Gene3D" id="3.40.470.10">
    <property type="entry name" value="Uracil-DNA glycosylase-like domain"/>
    <property type="match status" value="1"/>
</dbReference>
<dbReference type="Proteomes" id="UP000264071">
    <property type="component" value="Unassembled WGS sequence"/>
</dbReference>
<evidence type="ECO:0000313" key="3">
    <source>
        <dbReference type="Proteomes" id="UP000264071"/>
    </source>
</evidence>
<reference evidence="2 3" key="1">
    <citation type="journal article" date="2018" name="Nat. Biotechnol.">
        <title>A standardized bacterial taxonomy based on genome phylogeny substantially revises the tree of life.</title>
        <authorList>
            <person name="Parks D.H."/>
            <person name="Chuvochina M."/>
            <person name="Waite D.W."/>
            <person name="Rinke C."/>
            <person name="Skarshewski A."/>
            <person name="Chaumeil P.A."/>
            <person name="Hugenholtz P."/>
        </authorList>
    </citation>
    <scope>NUCLEOTIDE SEQUENCE [LARGE SCALE GENOMIC DNA]</scope>
    <source>
        <strain evidence="2">UBA8844</strain>
    </source>
</reference>
<organism evidence="2 3">
    <name type="scientific">Gemmatimonas aurantiaca</name>
    <dbReference type="NCBI Taxonomy" id="173480"/>
    <lineage>
        <taxon>Bacteria</taxon>
        <taxon>Pseudomonadati</taxon>
        <taxon>Gemmatimonadota</taxon>
        <taxon>Gemmatimonadia</taxon>
        <taxon>Gemmatimonadales</taxon>
        <taxon>Gemmatimonadaceae</taxon>
        <taxon>Gemmatimonas</taxon>
    </lineage>
</organism>
<comment type="caution">
    <text evidence="2">The sequence shown here is derived from an EMBL/GenBank/DDBJ whole genome shotgun (WGS) entry which is preliminary data.</text>
</comment>
<dbReference type="InterPro" id="IPR005122">
    <property type="entry name" value="Uracil-DNA_glycosylase-like"/>
</dbReference>
<protein>
    <recommendedName>
        <fullName evidence="1">Uracil-DNA glycosylase-like domain-containing protein</fullName>
    </recommendedName>
</protein>
<dbReference type="EMBL" id="DPIY01000006">
    <property type="protein sequence ID" value="HCT56996.1"/>
    <property type="molecule type" value="Genomic_DNA"/>
</dbReference>
<dbReference type="InterPro" id="IPR036895">
    <property type="entry name" value="Uracil-DNA_glycosylase-like_sf"/>
</dbReference>
<dbReference type="SUPFAM" id="SSF52141">
    <property type="entry name" value="Uracil-DNA glycosylase-like"/>
    <property type="match status" value="1"/>
</dbReference>
<name>A0A3D4V786_9BACT</name>
<accession>A0A3D4V786</accession>
<gene>
    <name evidence="2" type="ORF">DGD08_07245</name>
</gene>
<evidence type="ECO:0000259" key="1">
    <source>
        <dbReference type="SMART" id="SM00986"/>
    </source>
</evidence>
<feature type="domain" description="Uracil-DNA glycosylase-like" evidence="1">
    <location>
        <begin position="27"/>
        <end position="207"/>
    </location>
</feature>
<dbReference type="SMART" id="SM00986">
    <property type="entry name" value="UDG"/>
    <property type="match status" value="1"/>
</dbReference>
<evidence type="ECO:0000313" key="2">
    <source>
        <dbReference type="EMBL" id="HCT56996.1"/>
    </source>
</evidence>
<dbReference type="Pfam" id="PF03167">
    <property type="entry name" value="UDG"/>
    <property type="match status" value="1"/>
</dbReference>
<dbReference type="SMART" id="SM00987">
    <property type="entry name" value="UreE_C"/>
    <property type="match status" value="1"/>
</dbReference>
<dbReference type="AlphaFoldDB" id="A0A3D4V786"/>
<proteinExistence type="predicted"/>